<dbReference type="Pfam" id="PF01754">
    <property type="entry name" value="zf-A20"/>
    <property type="match status" value="1"/>
</dbReference>
<keyword evidence="7" id="KW-1185">Reference proteome</keyword>
<dbReference type="PANTHER" id="PTHR23101">
    <property type="entry name" value="RAB GDP/GTP EXCHANGE FACTOR"/>
    <property type="match status" value="1"/>
</dbReference>
<dbReference type="WBParaSite" id="PSU_v2.g2354.t1">
    <property type="protein sequence ID" value="PSU_v2.g2354.t1"/>
    <property type="gene ID" value="PSU_v2.g2354"/>
</dbReference>
<protein>
    <submittedName>
        <fullName evidence="8">Rab5 GDP/GTP exchange factor</fullName>
    </submittedName>
</protein>
<dbReference type="PROSITE" id="PS51205">
    <property type="entry name" value="VPS9"/>
    <property type="match status" value="1"/>
</dbReference>
<dbReference type="InterPro" id="IPR003123">
    <property type="entry name" value="VPS9"/>
</dbReference>
<dbReference type="AlphaFoldDB" id="A0A914YQQ7"/>
<organism evidence="7 8">
    <name type="scientific">Panagrolaimus superbus</name>
    <dbReference type="NCBI Taxonomy" id="310955"/>
    <lineage>
        <taxon>Eukaryota</taxon>
        <taxon>Metazoa</taxon>
        <taxon>Ecdysozoa</taxon>
        <taxon>Nematoda</taxon>
        <taxon>Chromadorea</taxon>
        <taxon>Rhabditida</taxon>
        <taxon>Tylenchina</taxon>
        <taxon>Panagrolaimomorpha</taxon>
        <taxon>Panagrolaimoidea</taxon>
        <taxon>Panagrolaimidae</taxon>
        <taxon>Panagrolaimus</taxon>
    </lineage>
</organism>
<reference evidence="8" key="1">
    <citation type="submission" date="2022-11" db="UniProtKB">
        <authorList>
            <consortium name="WormBaseParasite"/>
        </authorList>
    </citation>
    <scope>IDENTIFICATION</scope>
</reference>
<dbReference type="Gene3D" id="1.10.246.120">
    <property type="match status" value="1"/>
</dbReference>
<dbReference type="Pfam" id="PF02204">
    <property type="entry name" value="VPS9"/>
    <property type="match status" value="1"/>
</dbReference>
<dbReference type="SUPFAM" id="SSF57716">
    <property type="entry name" value="Glucocorticoid receptor-like (DNA-binding domain)"/>
    <property type="match status" value="1"/>
</dbReference>
<feature type="domain" description="VPS9" evidence="6">
    <location>
        <begin position="212"/>
        <end position="356"/>
    </location>
</feature>
<dbReference type="Gene3D" id="1.20.5.4770">
    <property type="match status" value="1"/>
</dbReference>
<accession>A0A914YQQ7</accession>
<sequence length="568" mass="64355">MDASQDKKLRVQITEQELLCKNGCGFYGTPQWNGFCSKCWRLSQQKKTIDHHKNRSLLSNTDEQKNDSRSSRFKSMLRKSPSMFSSSSPSTSEPVQSVSHSNSTATLQSAASVPGPHEKLYNYALEYFGLNVAKDIDKHCRTMLEKIFLNARAPLDDISEHVQAFYQSMKEYVSKLKLLKNDFNQGTLMAELEEYICTEAYDIIFSDRADEEAADLSMQDRIRSLNWVTAGFLETAFDFSILSVHNYIDEAVTYIIDLNQYRSAREKLNCLVSCSKMLFDALKESRSGAPASADEFLPALIYVILHANPPLILSNMKFISRFALPSRVMRGESGYYFTNLSCALQFIQDMNAESLHMDKEEFEAYTSGRLGVPSNNRESDRNMAIKAMEKGLKLFDGLLDDQAKLDDRITAFSGQMEENCEKYAEQINTLLSEHPSQEIKEFCKTLRDPDPKFVVSDDETKSNNAPAAMLNEPLVDEKDTVENEKVDTKKQIIAVEEKESIEVPFVEIPEDVSKPLIAVTTEDVPGEKHGDVANESNGREKKMSMVTKKLLPSYKENLISVKKMLKIQ</sequence>
<dbReference type="InterPro" id="IPR045046">
    <property type="entry name" value="Vps9-like"/>
</dbReference>
<dbReference type="SMART" id="SM00259">
    <property type="entry name" value="ZnF_A20"/>
    <property type="match status" value="1"/>
</dbReference>
<evidence type="ECO:0000256" key="2">
    <source>
        <dbReference type="ARBA" id="ARBA00022771"/>
    </source>
</evidence>
<feature type="compositionally biased region" description="Polar residues" evidence="4">
    <location>
        <begin position="100"/>
        <end position="111"/>
    </location>
</feature>
<dbReference type="Proteomes" id="UP000887577">
    <property type="component" value="Unplaced"/>
</dbReference>
<evidence type="ECO:0000313" key="7">
    <source>
        <dbReference type="Proteomes" id="UP000887577"/>
    </source>
</evidence>
<dbReference type="GO" id="GO:0005085">
    <property type="term" value="F:guanyl-nucleotide exchange factor activity"/>
    <property type="evidence" value="ECO:0007669"/>
    <property type="project" value="InterPro"/>
</dbReference>
<keyword evidence="3" id="KW-0862">Zinc</keyword>
<feature type="region of interest" description="Disordered" evidence="4">
    <location>
        <begin position="520"/>
        <end position="545"/>
    </location>
</feature>
<dbReference type="GO" id="GO:0030139">
    <property type="term" value="C:endocytic vesicle"/>
    <property type="evidence" value="ECO:0007669"/>
    <property type="project" value="TreeGrafter"/>
</dbReference>
<dbReference type="PROSITE" id="PS51036">
    <property type="entry name" value="ZF_A20"/>
    <property type="match status" value="1"/>
</dbReference>
<evidence type="ECO:0000313" key="8">
    <source>
        <dbReference type="WBParaSite" id="PSU_v2.g2354.t1"/>
    </source>
</evidence>
<evidence type="ECO:0000259" key="6">
    <source>
        <dbReference type="PROSITE" id="PS51205"/>
    </source>
</evidence>
<dbReference type="SMART" id="SM00167">
    <property type="entry name" value="VPS9"/>
    <property type="match status" value="1"/>
</dbReference>
<dbReference type="Gene3D" id="1.20.1050.80">
    <property type="entry name" value="VPS9 domain"/>
    <property type="match status" value="1"/>
</dbReference>
<dbReference type="SUPFAM" id="SSF109993">
    <property type="entry name" value="VPS9 domain"/>
    <property type="match status" value="1"/>
</dbReference>
<feature type="region of interest" description="Disordered" evidence="4">
    <location>
        <begin position="51"/>
        <end position="111"/>
    </location>
</feature>
<dbReference type="GO" id="GO:0016192">
    <property type="term" value="P:vesicle-mediated transport"/>
    <property type="evidence" value="ECO:0007669"/>
    <property type="project" value="InterPro"/>
</dbReference>
<dbReference type="GO" id="GO:0003677">
    <property type="term" value="F:DNA binding"/>
    <property type="evidence" value="ECO:0007669"/>
    <property type="project" value="InterPro"/>
</dbReference>
<dbReference type="PANTHER" id="PTHR23101:SF122">
    <property type="entry name" value="RABAPTIN-5-ASSOCIATED EXCHANGE FACTOR FOR RAB5"/>
    <property type="match status" value="1"/>
</dbReference>
<evidence type="ECO:0000256" key="4">
    <source>
        <dbReference type="SAM" id="MobiDB-lite"/>
    </source>
</evidence>
<dbReference type="InterPro" id="IPR037191">
    <property type="entry name" value="VPS9_dom_sf"/>
</dbReference>
<evidence type="ECO:0000256" key="3">
    <source>
        <dbReference type="ARBA" id="ARBA00022833"/>
    </source>
</evidence>
<name>A0A914YQQ7_9BILA</name>
<evidence type="ECO:0000256" key="1">
    <source>
        <dbReference type="ARBA" id="ARBA00022723"/>
    </source>
</evidence>
<dbReference type="GO" id="GO:0005829">
    <property type="term" value="C:cytosol"/>
    <property type="evidence" value="ECO:0007669"/>
    <property type="project" value="TreeGrafter"/>
</dbReference>
<dbReference type="GO" id="GO:0008270">
    <property type="term" value="F:zinc ion binding"/>
    <property type="evidence" value="ECO:0007669"/>
    <property type="project" value="UniProtKB-KW"/>
</dbReference>
<dbReference type="InterPro" id="IPR002653">
    <property type="entry name" value="Znf_A20"/>
</dbReference>
<evidence type="ECO:0000259" key="5">
    <source>
        <dbReference type="PROSITE" id="PS51036"/>
    </source>
</evidence>
<proteinExistence type="predicted"/>
<keyword evidence="2" id="KW-0863">Zinc-finger</keyword>
<keyword evidence="1" id="KW-0479">Metal-binding</keyword>
<feature type="domain" description="A20-type" evidence="5">
    <location>
        <begin position="14"/>
        <end position="48"/>
    </location>
</feature>
<feature type="compositionally biased region" description="Basic and acidic residues" evidence="4">
    <location>
        <begin position="525"/>
        <end position="543"/>
    </location>
</feature>
<feature type="compositionally biased region" description="Low complexity" evidence="4">
    <location>
        <begin position="80"/>
        <end position="99"/>
    </location>
</feature>
<dbReference type="GO" id="GO:0031267">
    <property type="term" value="F:small GTPase binding"/>
    <property type="evidence" value="ECO:0007669"/>
    <property type="project" value="TreeGrafter"/>
</dbReference>